<dbReference type="CDD" id="cd00838">
    <property type="entry name" value="MPP_superfamily"/>
    <property type="match status" value="1"/>
</dbReference>
<dbReference type="Gene3D" id="3.60.21.10">
    <property type="match status" value="1"/>
</dbReference>
<protein>
    <submittedName>
        <fullName evidence="2">Metallophosphoesterase</fullName>
    </submittedName>
</protein>
<evidence type="ECO:0000313" key="2">
    <source>
        <dbReference type="EMBL" id="NBZ89098.1"/>
    </source>
</evidence>
<gene>
    <name evidence="2" type="ORF">GV832_16035</name>
</gene>
<keyword evidence="3" id="KW-1185">Reference proteome</keyword>
<dbReference type="InterPro" id="IPR029052">
    <property type="entry name" value="Metallo-depent_PP-like"/>
</dbReference>
<dbReference type="Pfam" id="PF00149">
    <property type="entry name" value="Metallophos"/>
    <property type="match status" value="1"/>
</dbReference>
<dbReference type="Proteomes" id="UP001193501">
    <property type="component" value="Unassembled WGS sequence"/>
</dbReference>
<dbReference type="PANTHER" id="PTHR42850:SF2">
    <property type="entry name" value="BLL5683 PROTEIN"/>
    <property type="match status" value="1"/>
</dbReference>
<dbReference type="InterPro" id="IPR004843">
    <property type="entry name" value="Calcineurin-like_PHP"/>
</dbReference>
<evidence type="ECO:0000259" key="1">
    <source>
        <dbReference type="Pfam" id="PF00149"/>
    </source>
</evidence>
<dbReference type="EMBL" id="JAABNR010000017">
    <property type="protein sequence ID" value="NBZ89098.1"/>
    <property type="molecule type" value="Genomic_DNA"/>
</dbReference>
<name>A0AAE4YAJ9_9RHOB</name>
<dbReference type="PIRSF" id="PIRSF000883">
    <property type="entry name" value="Pesterase_MJ0912"/>
    <property type="match status" value="1"/>
</dbReference>
<evidence type="ECO:0000313" key="3">
    <source>
        <dbReference type="Proteomes" id="UP001193501"/>
    </source>
</evidence>
<proteinExistence type="predicted"/>
<dbReference type="AlphaFoldDB" id="A0AAE4YAJ9"/>
<dbReference type="SUPFAM" id="SSF56300">
    <property type="entry name" value="Metallo-dependent phosphatases"/>
    <property type="match status" value="1"/>
</dbReference>
<organism evidence="2 3">
    <name type="scientific">Stagnihabitans tardus</name>
    <dbReference type="NCBI Taxonomy" id="2699202"/>
    <lineage>
        <taxon>Bacteria</taxon>
        <taxon>Pseudomonadati</taxon>
        <taxon>Pseudomonadota</taxon>
        <taxon>Alphaproteobacteria</taxon>
        <taxon>Rhodobacterales</taxon>
        <taxon>Paracoccaceae</taxon>
        <taxon>Stagnihabitans</taxon>
    </lineage>
</organism>
<dbReference type="GO" id="GO:0005737">
    <property type="term" value="C:cytoplasm"/>
    <property type="evidence" value="ECO:0007669"/>
    <property type="project" value="TreeGrafter"/>
</dbReference>
<dbReference type="InterPro" id="IPR011152">
    <property type="entry name" value="Pesterase_MJ0912"/>
</dbReference>
<accession>A0AAE4YAJ9</accession>
<feature type="domain" description="Calcineurin-like phosphoesterase" evidence="1">
    <location>
        <begin position="1"/>
        <end position="151"/>
    </location>
</feature>
<dbReference type="InterPro" id="IPR050126">
    <property type="entry name" value="Ap4A_hydrolase"/>
</dbReference>
<reference evidence="2" key="1">
    <citation type="submission" date="2020-01" db="EMBL/GenBank/DDBJ databases">
        <authorList>
            <person name="Chen W.-M."/>
        </authorList>
    </citation>
    <scope>NUCLEOTIDE SEQUENCE</scope>
    <source>
        <strain evidence="2">CYK-10</strain>
    </source>
</reference>
<dbReference type="RefSeq" id="WP_168775899.1">
    <property type="nucleotide sequence ID" value="NZ_JAABNR010000017.1"/>
</dbReference>
<sequence>MRLAVLTDIHGNREALAAVLADVTARGCDAIAVLGDIVGYGPDPGWCLDRIRELNCVTIKGNHDAAIKGSGADMSTNARLAIDWTRAQLAPDQADWLDALPLTAEIEGLALVHASAEAPADWIYVTSEPTATGCLRASRARLTLCGHVHVPQLYSLDMRGMVAGMTVKIGQAMPLLRTRRWLAVVGAVGQPRDRCPQAAWALVDTTRDEITFRRTPYDCGATALKVRAAGLPEALALRLLSGD</sequence>
<dbReference type="PANTHER" id="PTHR42850">
    <property type="entry name" value="METALLOPHOSPHOESTERASE"/>
    <property type="match status" value="1"/>
</dbReference>
<dbReference type="GO" id="GO:0016791">
    <property type="term" value="F:phosphatase activity"/>
    <property type="evidence" value="ECO:0007669"/>
    <property type="project" value="TreeGrafter"/>
</dbReference>
<comment type="caution">
    <text evidence="2">The sequence shown here is derived from an EMBL/GenBank/DDBJ whole genome shotgun (WGS) entry which is preliminary data.</text>
</comment>